<name>A0A2M7V3K1_9BACT</name>
<dbReference type="AlphaFoldDB" id="A0A2M7V3K1"/>
<dbReference type="InterPro" id="IPR010982">
    <property type="entry name" value="Lambda_DNA-bd_dom_sf"/>
</dbReference>
<dbReference type="Gene3D" id="1.10.260.40">
    <property type="entry name" value="lambda repressor-like DNA-binding domains"/>
    <property type="match status" value="1"/>
</dbReference>
<dbReference type="GO" id="GO:0003677">
    <property type="term" value="F:DNA binding"/>
    <property type="evidence" value="ECO:0007669"/>
    <property type="project" value="InterPro"/>
</dbReference>
<dbReference type="SUPFAM" id="SSF47413">
    <property type="entry name" value="lambda repressor-like DNA-binding domains"/>
    <property type="match status" value="1"/>
</dbReference>
<reference evidence="3" key="1">
    <citation type="submission" date="2017-09" db="EMBL/GenBank/DDBJ databases">
        <title>Depth-based differentiation of microbial function through sediment-hosted aquifers and enrichment of novel symbionts in the deep terrestrial subsurface.</title>
        <authorList>
            <person name="Probst A.J."/>
            <person name="Ladd B."/>
            <person name="Jarett J.K."/>
            <person name="Geller-Mcgrath D.E."/>
            <person name="Sieber C.M.K."/>
            <person name="Emerson J.B."/>
            <person name="Anantharaman K."/>
            <person name="Thomas B.C."/>
            <person name="Malmstrom R."/>
            <person name="Stieglmeier M."/>
            <person name="Klingl A."/>
            <person name="Woyke T."/>
            <person name="Ryan C.M."/>
            <person name="Banfield J.F."/>
        </authorList>
    </citation>
    <scope>NUCLEOTIDE SEQUENCE [LARGE SCALE GENOMIC DNA]</scope>
</reference>
<accession>A0A2M7V3K1</accession>
<evidence type="ECO:0000313" key="3">
    <source>
        <dbReference type="Proteomes" id="UP000230078"/>
    </source>
</evidence>
<evidence type="ECO:0000313" key="2">
    <source>
        <dbReference type="EMBL" id="PIZ93072.1"/>
    </source>
</evidence>
<protein>
    <submittedName>
        <fullName evidence="2">Transcriptional regulator</fullName>
    </submittedName>
</protein>
<dbReference type="Pfam" id="PF01381">
    <property type="entry name" value="HTH_3"/>
    <property type="match status" value="1"/>
</dbReference>
<evidence type="ECO:0000259" key="1">
    <source>
        <dbReference type="PROSITE" id="PS50943"/>
    </source>
</evidence>
<sequence>MKSYQTIKKSLLKDKEIKKVYDDLEPEFRLSQMIIAKRIEKGMSQTALAKKIGTKQPAVARLESGTYNPSVTLLKK</sequence>
<gene>
    <name evidence="2" type="ORF">COX83_02780</name>
</gene>
<proteinExistence type="predicted"/>
<dbReference type="InterPro" id="IPR001387">
    <property type="entry name" value="Cro/C1-type_HTH"/>
</dbReference>
<feature type="domain" description="HTH cro/C1-type" evidence="1">
    <location>
        <begin position="34"/>
        <end position="76"/>
    </location>
</feature>
<dbReference type="EMBL" id="PFPI01000035">
    <property type="protein sequence ID" value="PIZ93072.1"/>
    <property type="molecule type" value="Genomic_DNA"/>
</dbReference>
<dbReference type="Proteomes" id="UP000230078">
    <property type="component" value="Unassembled WGS sequence"/>
</dbReference>
<comment type="caution">
    <text evidence="2">The sequence shown here is derived from an EMBL/GenBank/DDBJ whole genome shotgun (WGS) entry which is preliminary data.</text>
</comment>
<dbReference type="CDD" id="cd00093">
    <property type="entry name" value="HTH_XRE"/>
    <property type="match status" value="1"/>
</dbReference>
<feature type="non-terminal residue" evidence="2">
    <location>
        <position position="76"/>
    </location>
</feature>
<dbReference type="PROSITE" id="PS50943">
    <property type="entry name" value="HTH_CROC1"/>
    <property type="match status" value="1"/>
</dbReference>
<organism evidence="2 3">
    <name type="scientific">Candidatus Magasanikbacteria bacterium CG_4_10_14_0_2_um_filter_41_31</name>
    <dbReference type="NCBI Taxonomy" id="1974639"/>
    <lineage>
        <taxon>Bacteria</taxon>
        <taxon>Candidatus Magasanikiibacteriota</taxon>
    </lineage>
</organism>